<organism evidence="3 4">
    <name type="scientific">Epicoccum nigrum</name>
    <name type="common">Soil fungus</name>
    <name type="synonym">Epicoccum purpurascens</name>
    <dbReference type="NCBI Taxonomy" id="105696"/>
    <lineage>
        <taxon>Eukaryota</taxon>
        <taxon>Fungi</taxon>
        <taxon>Dikarya</taxon>
        <taxon>Ascomycota</taxon>
        <taxon>Pezizomycotina</taxon>
        <taxon>Dothideomycetes</taxon>
        <taxon>Pleosporomycetidae</taxon>
        <taxon>Pleosporales</taxon>
        <taxon>Pleosporineae</taxon>
        <taxon>Didymellaceae</taxon>
        <taxon>Epicoccum</taxon>
    </lineage>
</organism>
<feature type="compositionally biased region" description="Basic residues" evidence="1">
    <location>
        <begin position="129"/>
        <end position="140"/>
    </location>
</feature>
<feature type="region of interest" description="Disordered" evidence="1">
    <location>
        <begin position="104"/>
        <end position="163"/>
    </location>
</feature>
<reference evidence="3 4" key="1">
    <citation type="journal article" date="2017" name="Genome Announc.">
        <title>Genome sequence of the saprophytic ascomycete Epicoccum nigrum ICMP 19927 strain isolated from New Zealand.</title>
        <authorList>
            <person name="Fokin M."/>
            <person name="Fleetwood D."/>
            <person name="Weir B.S."/>
            <person name="Villas-Boas S.G."/>
        </authorList>
    </citation>
    <scope>NUCLEOTIDE SEQUENCE [LARGE SCALE GENOMIC DNA]</scope>
    <source>
        <strain evidence="3 4">ICMP 19927</strain>
    </source>
</reference>
<evidence type="ECO:0000313" key="3">
    <source>
        <dbReference type="EMBL" id="OSS44832.1"/>
    </source>
</evidence>
<dbReference type="Proteomes" id="UP000193240">
    <property type="component" value="Unassembled WGS sequence"/>
</dbReference>
<keyword evidence="4" id="KW-1185">Reference proteome</keyword>
<dbReference type="AlphaFoldDB" id="A0A1Y2LMR8"/>
<keyword evidence="2" id="KW-1133">Transmembrane helix</keyword>
<gene>
    <name evidence="3" type="ORF">B5807_10592</name>
</gene>
<sequence>MTVLTNHLVADAARLSMAQLIPRIAIFLIALGLNRILPSPIAITIVTAFTILVVKWQTVGHMSDRGAVVDSALYFSYLIATIVGEWMQKKKLVREIRRLTQKNDELTREKGAASAHNAPREASSANYRAHSHRSHSRSRRMCIGDLVKPPPSAAHQEPFTKKR</sequence>
<evidence type="ECO:0000256" key="1">
    <source>
        <dbReference type="SAM" id="MobiDB-lite"/>
    </source>
</evidence>
<proteinExistence type="predicted"/>
<feature type="transmembrane region" description="Helical" evidence="2">
    <location>
        <begin position="40"/>
        <end position="59"/>
    </location>
</feature>
<keyword evidence="2" id="KW-0472">Membrane</keyword>
<keyword evidence="2" id="KW-0812">Transmembrane</keyword>
<protein>
    <submittedName>
        <fullName evidence="3">Uncharacterized protein</fullName>
    </submittedName>
</protein>
<evidence type="ECO:0000256" key="2">
    <source>
        <dbReference type="SAM" id="Phobius"/>
    </source>
</evidence>
<dbReference type="InParanoid" id="A0A1Y2LMR8"/>
<dbReference type="EMBL" id="KZ107856">
    <property type="protein sequence ID" value="OSS44832.1"/>
    <property type="molecule type" value="Genomic_DNA"/>
</dbReference>
<evidence type="ECO:0000313" key="4">
    <source>
        <dbReference type="Proteomes" id="UP000193240"/>
    </source>
</evidence>
<accession>A0A1Y2LMR8</accession>
<name>A0A1Y2LMR8_EPING</name>
<feature type="transmembrane region" description="Helical" evidence="2">
    <location>
        <begin position="71"/>
        <end position="88"/>
    </location>
</feature>